<accession>A0A381R1R2</accession>
<organism evidence="1">
    <name type="scientific">marine metagenome</name>
    <dbReference type="NCBI Taxonomy" id="408172"/>
    <lineage>
        <taxon>unclassified sequences</taxon>
        <taxon>metagenomes</taxon>
        <taxon>ecological metagenomes</taxon>
    </lineage>
</organism>
<proteinExistence type="predicted"/>
<sequence>MSSGFKLSRGKLGRVVLGALLSLALVSGTGCAQRTDGAQRTDIPRTASGRPDMNGIWQALGNAHWDLEPHLARPALAMQPGPVVSVPAEEVLAFGAVGAVPSGQGVVVGGLIPYLPGALAKRQENKENWLNSDPEIKCYLPGVPRATYMQFPFQVFQSESKFFIAYEYAGAYRDIYLEDPGPPQVDSWMGQSFGRWEGDTFVVEVTGFNDQTWFDRAGNHHSAALKVTERYSMTSPDHLMYEATIEDPETFSRPWVIQMSLYRNIDLDARLGQFKCVEFVEELIYGHLRKYPIRK</sequence>
<dbReference type="EMBL" id="UINC01001635">
    <property type="protein sequence ID" value="SUZ85420.1"/>
    <property type="molecule type" value="Genomic_DNA"/>
</dbReference>
<dbReference type="AlphaFoldDB" id="A0A381R1R2"/>
<name>A0A381R1R2_9ZZZZ</name>
<evidence type="ECO:0000313" key="1">
    <source>
        <dbReference type="EMBL" id="SUZ85420.1"/>
    </source>
</evidence>
<reference evidence="1" key="1">
    <citation type="submission" date="2018-05" db="EMBL/GenBank/DDBJ databases">
        <authorList>
            <person name="Lanie J.A."/>
            <person name="Ng W.-L."/>
            <person name="Kazmierczak K.M."/>
            <person name="Andrzejewski T.M."/>
            <person name="Davidsen T.M."/>
            <person name="Wayne K.J."/>
            <person name="Tettelin H."/>
            <person name="Glass J.I."/>
            <person name="Rusch D."/>
            <person name="Podicherti R."/>
            <person name="Tsui H.-C.T."/>
            <person name="Winkler M.E."/>
        </authorList>
    </citation>
    <scope>NUCLEOTIDE SEQUENCE</scope>
</reference>
<protein>
    <submittedName>
        <fullName evidence="1">Uncharacterized protein</fullName>
    </submittedName>
</protein>
<dbReference type="PROSITE" id="PS51257">
    <property type="entry name" value="PROKAR_LIPOPROTEIN"/>
    <property type="match status" value="1"/>
</dbReference>
<gene>
    <name evidence="1" type="ORF">METZ01_LOCUS38274</name>
</gene>